<evidence type="ECO:0000313" key="2">
    <source>
        <dbReference type="Proteomes" id="UP000588098"/>
    </source>
</evidence>
<reference evidence="1 2" key="1">
    <citation type="submission" date="2020-08" db="EMBL/GenBank/DDBJ databases">
        <title>Genomic Encyclopedia of Type Strains, Phase III (KMG-III): the genomes of soil and plant-associated and newly described type strains.</title>
        <authorList>
            <person name="Whitman W."/>
        </authorList>
    </citation>
    <scope>NUCLEOTIDE SEQUENCE [LARGE SCALE GENOMIC DNA]</scope>
    <source>
        <strain evidence="1 2">CECT 8305</strain>
    </source>
</reference>
<dbReference type="EMBL" id="JACHJL010000011">
    <property type="protein sequence ID" value="MBB5937333.1"/>
    <property type="molecule type" value="Genomic_DNA"/>
</dbReference>
<gene>
    <name evidence="1" type="ORF">FHS42_004412</name>
</gene>
<accession>A0A7W9QCN6</accession>
<comment type="caution">
    <text evidence="1">The sequence shown here is derived from an EMBL/GenBank/DDBJ whole genome shotgun (WGS) entry which is preliminary data.</text>
</comment>
<protein>
    <submittedName>
        <fullName evidence="1">Uncharacterized protein</fullName>
    </submittedName>
</protein>
<proteinExistence type="predicted"/>
<evidence type="ECO:0000313" key="1">
    <source>
        <dbReference type="EMBL" id="MBB5937333.1"/>
    </source>
</evidence>
<dbReference type="RefSeq" id="WP_184574225.1">
    <property type="nucleotide sequence ID" value="NZ_JACHJL010000011.1"/>
</dbReference>
<dbReference type="Proteomes" id="UP000588098">
    <property type="component" value="Unassembled WGS sequence"/>
</dbReference>
<dbReference type="AlphaFoldDB" id="A0A7W9QCN6"/>
<sequence>MTAVRVALLVWKPQNPDTPGDVSRGWPRVLQTRDSDTPWQAPSVILRPGELVVPAAERVAYVLGLVLPQHHRVLCVDQWPPAPEAPRGLTLVLDGGWLAGDDVRGDGDDIGPCSCGSQHQRRWVRADRTGSVALMTAVSAAVLKSPAFVVSPGTAAPQS</sequence>
<organism evidence="1 2">
    <name type="scientific">Streptomyces zagrosensis</name>
    <dbReference type="NCBI Taxonomy" id="1042984"/>
    <lineage>
        <taxon>Bacteria</taxon>
        <taxon>Bacillati</taxon>
        <taxon>Actinomycetota</taxon>
        <taxon>Actinomycetes</taxon>
        <taxon>Kitasatosporales</taxon>
        <taxon>Streptomycetaceae</taxon>
        <taxon>Streptomyces</taxon>
    </lineage>
</organism>
<name>A0A7W9QCN6_9ACTN</name>
<keyword evidence="2" id="KW-1185">Reference proteome</keyword>